<keyword evidence="1" id="KW-0813">Transport</keyword>
<dbReference type="Gene3D" id="3.40.50.300">
    <property type="entry name" value="P-loop containing nucleotide triphosphate hydrolases"/>
    <property type="match status" value="1"/>
</dbReference>
<dbReference type="InterPro" id="IPR027417">
    <property type="entry name" value="P-loop_NTPase"/>
</dbReference>
<evidence type="ECO:0000256" key="1">
    <source>
        <dbReference type="ARBA" id="ARBA00022448"/>
    </source>
</evidence>
<evidence type="ECO:0000259" key="2">
    <source>
        <dbReference type="Pfam" id="PF00005"/>
    </source>
</evidence>
<dbReference type="PANTHER" id="PTHR42788">
    <property type="entry name" value="TAURINE IMPORT ATP-BINDING PROTEIN-RELATED"/>
    <property type="match status" value="1"/>
</dbReference>
<organism evidence="3">
    <name type="scientific">bioreactor metagenome</name>
    <dbReference type="NCBI Taxonomy" id="1076179"/>
    <lineage>
        <taxon>unclassified sequences</taxon>
        <taxon>metagenomes</taxon>
        <taxon>ecological metagenomes</taxon>
    </lineage>
</organism>
<feature type="domain" description="ABC transporter" evidence="2">
    <location>
        <begin position="2"/>
        <end position="69"/>
    </location>
</feature>
<keyword evidence="3" id="KW-0067">ATP-binding</keyword>
<dbReference type="GO" id="GO:0016887">
    <property type="term" value="F:ATP hydrolysis activity"/>
    <property type="evidence" value="ECO:0007669"/>
    <property type="project" value="InterPro"/>
</dbReference>
<dbReference type="Pfam" id="PF00005">
    <property type="entry name" value="ABC_tran"/>
    <property type="match status" value="1"/>
</dbReference>
<proteinExistence type="predicted"/>
<dbReference type="AlphaFoldDB" id="A0A645DD91"/>
<dbReference type="InterPro" id="IPR050166">
    <property type="entry name" value="ABC_transporter_ATP-bind"/>
</dbReference>
<comment type="caution">
    <text evidence="3">The sequence shown here is derived from an EMBL/GenBank/DDBJ whole genome shotgun (WGS) entry which is preliminary data.</text>
</comment>
<evidence type="ECO:0000313" key="3">
    <source>
        <dbReference type="EMBL" id="MPM87209.1"/>
    </source>
</evidence>
<dbReference type="InterPro" id="IPR003439">
    <property type="entry name" value="ABC_transporter-like_ATP-bd"/>
</dbReference>
<protein>
    <submittedName>
        <fullName evidence="3">Aliphatic sulfonates import ATP-binding protein SsuB</fullName>
        <ecNumber evidence="3">3.6.3.-</ecNumber>
    </submittedName>
</protein>
<name>A0A645DD91_9ZZZZ</name>
<gene>
    <name evidence="3" type="primary">ssuB_34</name>
    <name evidence="3" type="ORF">SDC9_134303</name>
</gene>
<accession>A0A645DD91</accession>
<dbReference type="PANTHER" id="PTHR42788:SF13">
    <property type="entry name" value="ALIPHATIC SULFONATES IMPORT ATP-BINDING PROTEIN SSUB"/>
    <property type="match status" value="1"/>
</dbReference>
<sequence>MTVAENIEFSLREGQLDKEDLIKEHIDLVGLKGFENVYPSQLSGGMAQRASIARALANKPEVLLLDEPFGALDAMTKINMQEELLKIWEKEKITMIIVTHDIDEAVYLGDRVVVMSSRPGKIKRIENTDLGHYRLRTSPNFTKAKEKIYEEFFKVEEFTDYNI</sequence>
<dbReference type="SUPFAM" id="SSF52540">
    <property type="entry name" value="P-loop containing nucleoside triphosphate hydrolases"/>
    <property type="match status" value="1"/>
</dbReference>
<dbReference type="EMBL" id="VSSQ01035081">
    <property type="protein sequence ID" value="MPM87209.1"/>
    <property type="molecule type" value="Genomic_DNA"/>
</dbReference>
<keyword evidence="3" id="KW-0547">Nucleotide-binding</keyword>
<dbReference type="EC" id="3.6.3.-" evidence="3"/>
<dbReference type="GO" id="GO:0005524">
    <property type="term" value="F:ATP binding"/>
    <property type="evidence" value="ECO:0007669"/>
    <property type="project" value="UniProtKB-KW"/>
</dbReference>
<reference evidence="3" key="1">
    <citation type="submission" date="2019-08" db="EMBL/GenBank/DDBJ databases">
        <authorList>
            <person name="Kucharzyk K."/>
            <person name="Murdoch R.W."/>
            <person name="Higgins S."/>
            <person name="Loffler F."/>
        </authorList>
    </citation>
    <scope>NUCLEOTIDE SEQUENCE</scope>
</reference>
<keyword evidence="3" id="KW-0378">Hydrolase</keyword>